<feature type="region of interest" description="Disordered" evidence="1">
    <location>
        <begin position="1"/>
        <end position="26"/>
    </location>
</feature>
<evidence type="ECO:0000313" key="3">
    <source>
        <dbReference type="Proteomes" id="UP000682111"/>
    </source>
</evidence>
<dbReference type="RefSeq" id="WP_095313615.1">
    <property type="nucleotide sequence ID" value="NZ_BORC01000002.1"/>
</dbReference>
<comment type="caution">
    <text evidence="2">The sequence shown here is derived from an EMBL/GenBank/DDBJ whole genome shotgun (WGS) entry which is preliminary data.</text>
</comment>
<sequence>MKKLKKITVDETMPHQIDSPDFKDTNMKMKRPFVNDFGVVIGDSQYSSANSPLEQWSDEIDPAIMSGEEWVHPTNDIGWNTRENRELIESKKKPNAFPFMHPTKDVNHGKD</sequence>
<organism evidence="2 3">
    <name type="scientific">Robertmurraya siralis</name>
    <dbReference type="NCBI Taxonomy" id="77777"/>
    <lineage>
        <taxon>Bacteria</taxon>
        <taxon>Bacillati</taxon>
        <taxon>Bacillota</taxon>
        <taxon>Bacilli</taxon>
        <taxon>Bacillales</taxon>
        <taxon>Bacillaceae</taxon>
        <taxon>Robertmurraya</taxon>
    </lineage>
</organism>
<dbReference type="OrthoDB" id="2695269at2"/>
<dbReference type="AlphaFoldDB" id="A0A919WGD2"/>
<evidence type="ECO:0000313" key="2">
    <source>
        <dbReference type="EMBL" id="GIN61284.1"/>
    </source>
</evidence>
<evidence type="ECO:0000256" key="1">
    <source>
        <dbReference type="SAM" id="MobiDB-lite"/>
    </source>
</evidence>
<proteinExistence type="predicted"/>
<accession>A0A919WGD2</accession>
<evidence type="ECO:0008006" key="4">
    <source>
        <dbReference type="Google" id="ProtNLM"/>
    </source>
</evidence>
<feature type="region of interest" description="Disordered" evidence="1">
    <location>
        <begin position="90"/>
        <end position="111"/>
    </location>
</feature>
<dbReference type="Pfam" id="PF13045">
    <property type="entry name" value="DUF3905"/>
    <property type="match status" value="1"/>
</dbReference>
<protein>
    <recommendedName>
        <fullName evidence="4">DUF3905 domain-containing protein</fullName>
    </recommendedName>
</protein>
<dbReference type="InterPro" id="IPR024999">
    <property type="entry name" value="DUF3905"/>
</dbReference>
<feature type="compositionally biased region" description="Basic and acidic residues" evidence="1">
    <location>
        <begin position="102"/>
        <end position="111"/>
    </location>
</feature>
<name>A0A919WGD2_9BACI</name>
<dbReference type="EMBL" id="BORC01000002">
    <property type="protein sequence ID" value="GIN61284.1"/>
    <property type="molecule type" value="Genomic_DNA"/>
</dbReference>
<keyword evidence="3" id="KW-1185">Reference proteome</keyword>
<dbReference type="Proteomes" id="UP000682111">
    <property type="component" value="Unassembled WGS sequence"/>
</dbReference>
<feature type="compositionally biased region" description="Basic and acidic residues" evidence="1">
    <location>
        <begin position="7"/>
        <end position="26"/>
    </location>
</feature>
<gene>
    <name evidence="2" type="ORF">J27TS8_12770</name>
</gene>
<reference evidence="2" key="1">
    <citation type="submission" date="2021-03" db="EMBL/GenBank/DDBJ databases">
        <title>Antimicrobial resistance genes in bacteria isolated from Japanese honey, and their potential for conferring macrolide and lincosamide resistance in the American foulbrood pathogen Paenibacillus larvae.</title>
        <authorList>
            <person name="Okamoto M."/>
            <person name="Kumagai M."/>
            <person name="Kanamori H."/>
            <person name="Takamatsu D."/>
        </authorList>
    </citation>
    <scope>NUCLEOTIDE SEQUENCE</scope>
    <source>
        <strain evidence="2">J27TS8</strain>
    </source>
</reference>